<evidence type="ECO:0008006" key="3">
    <source>
        <dbReference type="Google" id="ProtNLM"/>
    </source>
</evidence>
<protein>
    <recommendedName>
        <fullName evidence="3">Type II toxin-antitoxin system HicB family antitoxin</fullName>
    </recommendedName>
</protein>
<proteinExistence type="predicted"/>
<dbReference type="AlphaFoldDB" id="A0A5C6TT27"/>
<sequence length="79" mass="8189">MISYALQLATRYDGLVIASFPDLPGVSALGRDDDEAIGEARRALEEAMAGYARDGVAPPPANARAAVSVSVPRPLPIPA</sequence>
<comment type="caution">
    <text evidence="1">The sequence shown here is derived from an EMBL/GenBank/DDBJ whole genome shotgun (WGS) entry which is preliminary data.</text>
</comment>
<evidence type="ECO:0000313" key="1">
    <source>
        <dbReference type="EMBL" id="TXC63151.1"/>
    </source>
</evidence>
<reference evidence="1 2" key="1">
    <citation type="journal article" date="2015" name="J. Microbiol.">
        <title>Sphingosinicella ginsenosidimutans sp. nov., with ginsenoside converting activity.</title>
        <authorList>
            <person name="Kim J.K."/>
            <person name="Kang M.S."/>
            <person name="Park S.C."/>
            <person name="Kim K.M."/>
            <person name="Choi K."/>
            <person name="Yoon M.H."/>
            <person name="Im W.T."/>
        </authorList>
    </citation>
    <scope>NUCLEOTIDE SEQUENCE [LARGE SCALE GENOMIC DNA]</scope>
    <source>
        <strain evidence="1 2">BS-11</strain>
    </source>
</reference>
<name>A0A5C6TT27_9SPHN</name>
<dbReference type="RefSeq" id="WP_147042563.1">
    <property type="nucleotide sequence ID" value="NZ_BAABIR010000005.1"/>
</dbReference>
<dbReference type="InterPro" id="IPR035069">
    <property type="entry name" value="TTHA1013/TTHA0281-like"/>
</dbReference>
<keyword evidence="2" id="KW-1185">Reference proteome</keyword>
<dbReference type="OrthoDB" id="9807959at2"/>
<accession>A0A5C6TT27</accession>
<evidence type="ECO:0000313" key="2">
    <source>
        <dbReference type="Proteomes" id="UP000321249"/>
    </source>
</evidence>
<dbReference type="EMBL" id="VOQQ01000001">
    <property type="protein sequence ID" value="TXC63151.1"/>
    <property type="molecule type" value="Genomic_DNA"/>
</dbReference>
<gene>
    <name evidence="1" type="ORF">FRZ32_05450</name>
</gene>
<dbReference type="SUPFAM" id="SSF143100">
    <property type="entry name" value="TTHA1013/TTHA0281-like"/>
    <property type="match status" value="1"/>
</dbReference>
<dbReference type="Proteomes" id="UP000321249">
    <property type="component" value="Unassembled WGS sequence"/>
</dbReference>
<dbReference type="Gene3D" id="3.30.160.250">
    <property type="match status" value="1"/>
</dbReference>
<organism evidence="1 2">
    <name type="scientific">Allosphingosinicella ginsenosidimutans</name>
    <dbReference type="NCBI Taxonomy" id="1176539"/>
    <lineage>
        <taxon>Bacteria</taxon>
        <taxon>Pseudomonadati</taxon>
        <taxon>Pseudomonadota</taxon>
        <taxon>Alphaproteobacteria</taxon>
        <taxon>Sphingomonadales</taxon>
        <taxon>Sphingomonadaceae</taxon>
        <taxon>Allosphingosinicella</taxon>
    </lineage>
</organism>